<evidence type="ECO:0000256" key="2">
    <source>
        <dbReference type="ARBA" id="ARBA00022741"/>
    </source>
</evidence>
<dbReference type="EMBL" id="QXIX01000053">
    <property type="protein sequence ID" value="RIE12600.1"/>
    <property type="molecule type" value="Genomic_DNA"/>
</dbReference>
<dbReference type="Gene3D" id="3.30.300.160">
    <property type="entry name" value="Type II secretion system, protein E, N-terminal domain"/>
    <property type="match status" value="1"/>
</dbReference>
<protein>
    <submittedName>
        <fullName evidence="5">Type II/IV secretion system protein</fullName>
    </submittedName>
</protein>
<evidence type="ECO:0000256" key="1">
    <source>
        <dbReference type="ARBA" id="ARBA00006611"/>
    </source>
</evidence>
<evidence type="ECO:0000313" key="6">
    <source>
        <dbReference type="EMBL" id="RIE12600.1"/>
    </source>
</evidence>
<keyword evidence="3" id="KW-0067">ATP-binding</keyword>
<sequence>MWKPGLQDHETLEHGGNVDGRRSVGSILLARGYINEQALDGALTAQHNTNEPLLKILIDQGFINDDIKAQVLAEQWHMPFVDVMAEKVEADVLALVDQERAKRYGFVAFKREEGVVSIALSDPTNIELMDYLLATYGRETKFFVAPKNAIYGAIEKYYVVGNSIKEASSEAKAEIIAESGEEVSIEQLREMGQDAPVIRLVNTIITQAIVEHASDIHVEPQKDHLRIRYRIDGILQEKQNLPRNIQAGVLSRIKIMSNMDIAERRKPQDGRISLRIENKAIDFRVSSLPTIYGEKIVMRILDKSSAMVPLENLGFLNDTLTLFNNVISQPYGMIVISGPTGAGKTTTLYSALNRLNTPGKNIVTVEDPVEYQMDGLNQVQVNVKADMTFANGLRSILRQDPNIVLIGEIRDGETAQIAIEAALTGHLVLSTLHTNDAPSVATRLIDMGIEPFLIASSLIGATAQRLARKICPDCKEPYVPPASALEGLGLGTRGKLEDVTFYKGAGCSKCGGSGYRGRTGIHEMMKVDDDLRRLILHKASARDMSQSARSHGMRTLLEDALVKAREGIITLEEVVRVVSTVESD</sequence>
<gene>
    <name evidence="6" type="ORF">SMC2_06750</name>
    <name evidence="5" type="ORF">SMC3_06560</name>
</gene>
<comment type="caution">
    <text evidence="5">The sequence shown here is derived from an EMBL/GenBank/DDBJ whole genome shotgun (WGS) entry which is preliminary data.</text>
</comment>
<dbReference type="Gene3D" id="3.40.50.300">
    <property type="entry name" value="P-loop containing nucleotide triphosphate hydrolases"/>
    <property type="match status" value="1"/>
</dbReference>
<dbReference type="GO" id="GO:0005524">
    <property type="term" value="F:ATP binding"/>
    <property type="evidence" value="ECO:0007669"/>
    <property type="project" value="UniProtKB-KW"/>
</dbReference>
<dbReference type="AlphaFoldDB" id="A0A398DCX8"/>
<dbReference type="EMBL" id="QXIW01000030">
    <property type="protein sequence ID" value="RIE12560.1"/>
    <property type="molecule type" value="Genomic_DNA"/>
</dbReference>
<evidence type="ECO:0000313" key="5">
    <source>
        <dbReference type="EMBL" id="RIE12560.1"/>
    </source>
</evidence>
<dbReference type="FunFam" id="3.30.450.90:FF:000001">
    <property type="entry name" value="Type II secretion system ATPase GspE"/>
    <property type="match status" value="1"/>
</dbReference>
<dbReference type="InterPro" id="IPR003593">
    <property type="entry name" value="AAA+_ATPase"/>
</dbReference>
<evidence type="ECO:0000256" key="3">
    <source>
        <dbReference type="ARBA" id="ARBA00022840"/>
    </source>
</evidence>
<proteinExistence type="inferred from homology"/>
<accession>A0A398DCX8</accession>
<dbReference type="PANTHER" id="PTHR30258:SF1">
    <property type="entry name" value="PROTEIN TRANSPORT PROTEIN HOFB HOMOLOG"/>
    <property type="match status" value="1"/>
</dbReference>
<evidence type="ECO:0000313" key="8">
    <source>
        <dbReference type="Proteomes" id="UP000266042"/>
    </source>
</evidence>
<dbReference type="Proteomes" id="UP000266042">
    <property type="component" value="Unassembled WGS sequence"/>
</dbReference>
<dbReference type="Proteomes" id="UP000265724">
    <property type="component" value="Unassembled WGS sequence"/>
</dbReference>
<dbReference type="FunFam" id="3.40.50.300:FF:000398">
    <property type="entry name" value="Type IV pilus assembly ATPase PilB"/>
    <property type="match status" value="1"/>
</dbReference>
<dbReference type="GO" id="GO:0005886">
    <property type="term" value="C:plasma membrane"/>
    <property type="evidence" value="ECO:0007669"/>
    <property type="project" value="TreeGrafter"/>
</dbReference>
<dbReference type="InterPro" id="IPR037257">
    <property type="entry name" value="T2SS_E_N_sf"/>
</dbReference>
<reference evidence="7 8" key="1">
    <citation type="submission" date="2018-09" db="EMBL/GenBank/DDBJ databases">
        <title>Discovery and Ecogenomic Context for Candidatus Cryosericales, a Global Caldiserica Order Active in Thawing Permafrost.</title>
        <authorList>
            <person name="Martinez M.A."/>
            <person name="Woodcroft B.J."/>
            <person name="Ignacio Espinoza J.C."/>
            <person name="Zayed A."/>
            <person name="Singleton C.M."/>
            <person name="Boyd J."/>
            <person name="Li Y.-F."/>
            <person name="Purvine S."/>
            <person name="Maughan H."/>
            <person name="Hodgkins S.B."/>
            <person name="Anderson D."/>
            <person name="Sederholm M."/>
            <person name="Temperton B."/>
            <person name="Saleska S.R."/>
            <person name="Tyson G.W."/>
            <person name="Rich V.I."/>
        </authorList>
    </citation>
    <scope>NUCLEOTIDE SEQUENCE [LARGE SCALE GENOMIC DNA]</scope>
    <source>
        <strain evidence="6 7">SMC2</strain>
        <strain evidence="5 8">SMC3</strain>
    </source>
</reference>
<dbReference type="InterPro" id="IPR007831">
    <property type="entry name" value="T2SS_GspE_N"/>
</dbReference>
<dbReference type="PANTHER" id="PTHR30258">
    <property type="entry name" value="TYPE II SECRETION SYSTEM PROTEIN GSPE-RELATED"/>
    <property type="match status" value="1"/>
</dbReference>
<comment type="similarity">
    <text evidence="1">Belongs to the GSP E family.</text>
</comment>
<dbReference type="Pfam" id="PF05157">
    <property type="entry name" value="MshEN"/>
    <property type="match status" value="1"/>
</dbReference>
<dbReference type="SUPFAM" id="SSF160246">
    <property type="entry name" value="EspE N-terminal domain-like"/>
    <property type="match status" value="1"/>
</dbReference>
<dbReference type="Pfam" id="PF00437">
    <property type="entry name" value="T2SSE"/>
    <property type="match status" value="1"/>
</dbReference>
<name>A0A398DCX8_9BACT</name>
<dbReference type="GO" id="GO:0016887">
    <property type="term" value="F:ATP hydrolysis activity"/>
    <property type="evidence" value="ECO:0007669"/>
    <property type="project" value="TreeGrafter"/>
</dbReference>
<dbReference type="Gene3D" id="3.30.450.90">
    <property type="match status" value="1"/>
</dbReference>
<keyword evidence="7" id="KW-1185">Reference proteome</keyword>
<dbReference type="InterPro" id="IPR027417">
    <property type="entry name" value="P-loop_NTPase"/>
</dbReference>
<organism evidence="5 8">
    <name type="scientific">Candidatus Cryosericum hinesii</name>
    <dbReference type="NCBI Taxonomy" id="2290915"/>
    <lineage>
        <taxon>Bacteria</taxon>
        <taxon>Pseudomonadati</taxon>
        <taxon>Caldisericota/Cryosericota group</taxon>
        <taxon>Candidatus Cryosericota</taxon>
        <taxon>Candidatus Cryosericia</taxon>
        <taxon>Candidatus Cryosericales</taxon>
        <taxon>Candidatus Cryosericaceae</taxon>
        <taxon>Candidatus Cryosericum</taxon>
    </lineage>
</organism>
<dbReference type="SMART" id="SM00382">
    <property type="entry name" value="AAA"/>
    <property type="match status" value="1"/>
</dbReference>
<keyword evidence="2" id="KW-0547">Nucleotide-binding</keyword>
<dbReference type="CDD" id="cd01129">
    <property type="entry name" value="PulE-GspE-like"/>
    <property type="match status" value="1"/>
</dbReference>
<dbReference type="InterPro" id="IPR001482">
    <property type="entry name" value="T2SS/T4SS_dom"/>
</dbReference>
<evidence type="ECO:0000259" key="4">
    <source>
        <dbReference type="SMART" id="SM00382"/>
    </source>
</evidence>
<evidence type="ECO:0000313" key="7">
    <source>
        <dbReference type="Proteomes" id="UP000265724"/>
    </source>
</evidence>
<feature type="domain" description="AAA+ ATPase" evidence="4">
    <location>
        <begin position="330"/>
        <end position="451"/>
    </location>
</feature>
<dbReference type="SUPFAM" id="SSF52540">
    <property type="entry name" value="P-loop containing nucleoside triphosphate hydrolases"/>
    <property type="match status" value="1"/>
</dbReference>